<sequence length="198" mass="22271">MDDISFQRPSDLPNLEEIIAELVEERQVEDKATRLSRAHQNEFIASAHRNEDSDRELTIDEVEQKNIQVTRAQEDKLLASNRCKEDAGTALRRIGENKECDLIKSGIAQRHNELKSAIKRITHHSFGQDGQEAMSKNTKNTVSEMSEEGYLVQDNDDSIIADTAKMIEGFMAKSGNAPGQNLVDGVASGVYRHRYERA</sequence>
<evidence type="ECO:0000313" key="2">
    <source>
        <dbReference type="Proteomes" id="UP000011064"/>
    </source>
</evidence>
<protein>
    <submittedName>
        <fullName evidence="1">Uncharacterized protein</fullName>
    </submittedName>
</protein>
<gene>
    <name evidence="1" type="ORF">GMDG_02338</name>
</gene>
<dbReference type="Proteomes" id="UP000011064">
    <property type="component" value="Unassembled WGS sequence"/>
</dbReference>
<dbReference type="EMBL" id="GL573200">
    <property type="protein sequence ID" value="ELR07016.1"/>
    <property type="molecule type" value="Genomic_DNA"/>
</dbReference>
<dbReference type="VEuPathDB" id="FungiDB:GMDG_02338"/>
<dbReference type="InParanoid" id="L8G4W9"/>
<reference evidence="2" key="1">
    <citation type="submission" date="2010-09" db="EMBL/GenBank/DDBJ databases">
        <title>The genome sequence of Geomyces destructans 20631-21.</title>
        <authorList>
            <consortium name="The Broad Institute Genome Sequencing Platform"/>
            <person name="Cuomo C.A."/>
            <person name="Blehert D.S."/>
            <person name="Lorch J.M."/>
            <person name="Young S.K."/>
            <person name="Zeng Q."/>
            <person name="Gargeya S."/>
            <person name="Fitzgerald M."/>
            <person name="Haas B."/>
            <person name="Abouelleil A."/>
            <person name="Alvarado L."/>
            <person name="Arachchi H.M."/>
            <person name="Berlin A."/>
            <person name="Brown A."/>
            <person name="Chapman S.B."/>
            <person name="Chen Z."/>
            <person name="Dunbar C."/>
            <person name="Freedman E."/>
            <person name="Gearin G."/>
            <person name="Gellesch M."/>
            <person name="Goldberg J."/>
            <person name="Griggs A."/>
            <person name="Gujja S."/>
            <person name="Heiman D."/>
            <person name="Howarth C."/>
            <person name="Larson L."/>
            <person name="Lui A."/>
            <person name="MacDonald P.J.P."/>
            <person name="Montmayeur A."/>
            <person name="Murphy C."/>
            <person name="Neiman D."/>
            <person name="Pearson M."/>
            <person name="Priest M."/>
            <person name="Roberts A."/>
            <person name="Saif S."/>
            <person name="Shea T."/>
            <person name="Shenoy N."/>
            <person name="Sisk P."/>
            <person name="Stolte C."/>
            <person name="Sykes S."/>
            <person name="Wortman J."/>
            <person name="Nusbaum C."/>
            <person name="Birren B."/>
        </authorList>
    </citation>
    <scope>NUCLEOTIDE SEQUENCE [LARGE SCALE GENOMIC DNA]</scope>
    <source>
        <strain evidence="2">ATCC MYA-4855 / 20631-21</strain>
    </source>
</reference>
<dbReference type="HOGENOM" id="CLU_1378674_0_0_1"/>
<keyword evidence="2" id="KW-1185">Reference proteome</keyword>
<name>L8G4W9_PSED2</name>
<accession>L8G4W9</accession>
<proteinExistence type="predicted"/>
<dbReference type="AlphaFoldDB" id="L8G4W9"/>
<evidence type="ECO:0000313" key="1">
    <source>
        <dbReference type="EMBL" id="ELR07016.1"/>
    </source>
</evidence>
<organism evidence="1 2">
    <name type="scientific">Pseudogymnoascus destructans (strain ATCC MYA-4855 / 20631-21)</name>
    <name type="common">Bat white-nose syndrome fungus</name>
    <name type="synonym">Geomyces destructans</name>
    <dbReference type="NCBI Taxonomy" id="658429"/>
    <lineage>
        <taxon>Eukaryota</taxon>
        <taxon>Fungi</taxon>
        <taxon>Dikarya</taxon>
        <taxon>Ascomycota</taxon>
        <taxon>Pezizomycotina</taxon>
        <taxon>Leotiomycetes</taxon>
        <taxon>Thelebolales</taxon>
        <taxon>Thelebolaceae</taxon>
        <taxon>Pseudogymnoascus</taxon>
    </lineage>
</organism>